<dbReference type="SUPFAM" id="SSF81338">
    <property type="entry name" value="Aquaporin-like"/>
    <property type="match status" value="1"/>
</dbReference>
<dbReference type="PANTHER" id="PTHR45724:SF13">
    <property type="entry name" value="AQUAPORIN NIP1-1-RELATED"/>
    <property type="match status" value="1"/>
</dbReference>
<dbReference type="PANTHER" id="PTHR45724">
    <property type="entry name" value="AQUAPORIN NIP2-1"/>
    <property type="match status" value="1"/>
</dbReference>
<dbReference type="GO" id="GO:0015267">
    <property type="term" value="F:channel activity"/>
    <property type="evidence" value="ECO:0007669"/>
    <property type="project" value="InterPro"/>
</dbReference>
<accession>A0A075FVS9</accession>
<evidence type="ECO:0000256" key="2">
    <source>
        <dbReference type="ARBA" id="ARBA00022448"/>
    </source>
</evidence>
<evidence type="ECO:0000313" key="7">
    <source>
        <dbReference type="EMBL" id="AIE95810.1"/>
    </source>
</evidence>
<evidence type="ECO:0000256" key="6">
    <source>
        <dbReference type="SAM" id="Phobius"/>
    </source>
</evidence>
<dbReference type="PRINTS" id="PR00783">
    <property type="entry name" value="MINTRINSICP"/>
</dbReference>
<dbReference type="InterPro" id="IPR000425">
    <property type="entry name" value="MIP"/>
</dbReference>
<reference evidence="7" key="1">
    <citation type="journal article" date="2014" name="Genome Biol. Evol.">
        <title>Pangenome evidence for extensive interdomain horizontal transfer affecting lineage core and shell genes in uncultured planktonic thaumarchaeota and euryarchaeota.</title>
        <authorList>
            <person name="Deschamps P."/>
            <person name="Zivanovic Y."/>
            <person name="Moreira D."/>
            <person name="Rodriguez-Valera F."/>
            <person name="Lopez-Garcia P."/>
        </authorList>
    </citation>
    <scope>NUCLEOTIDE SEQUENCE</scope>
</reference>
<evidence type="ECO:0000256" key="5">
    <source>
        <dbReference type="ARBA" id="ARBA00023136"/>
    </source>
</evidence>
<name>A0A075FVS9_9ARCH</name>
<dbReference type="InterPro" id="IPR022357">
    <property type="entry name" value="MIP_CS"/>
</dbReference>
<feature type="transmembrane region" description="Helical" evidence="6">
    <location>
        <begin position="195"/>
        <end position="216"/>
    </location>
</feature>
<feature type="transmembrane region" description="Helical" evidence="6">
    <location>
        <begin position="157"/>
        <end position="175"/>
    </location>
</feature>
<gene>
    <name evidence="7" type="primary">aqpZ</name>
</gene>
<dbReference type="AlphaFoldDB" id="A0A075FVS9"/>
<sequence>MHSSNKIIFLAELIGTFGLVVAATGSMVYDVSLGGIYGHYFVVAIHFIGLSIVVYAFGKYSMAHFNPAVTVGFFITKHVKGRQLPYYFVAQAVGAFLGSVFVLVVMGDYANLGTNYPNPASTVEANISYEILTTIFLMGVIYIVVHFKKLGKLTGVAIGGIIALDILFFGLVSGASMNPIRSLAPAVISGVTGDLWLYLTTPFIGTIIVAVIYKALSGRTKNTSTH</sequence>
<keyword evidence="5 6" id="KW-0472">Membrane</keyword>
<protein>
    <submittedName>
        <fullName evidence="7">Glycerol uptake facilitator family permease (AqpZ)</fullName>
    </submittedName>
</protein>
<keyword evidence="3 6" id="KW-0812">Transmembrane</keyword>
<evidence type="ECO:0000256" key="4">
    <source>
        <dbReference type="ARBA" id="ARBA00022989"/>
    </source>
</evidence>
<dbReference type="GO" id="GO:0016020">
    <property type="term" value="C:membrane"/>
    <property type="evidence" value="ECO:0007669"/>
    <property type="project" value="UniProtKB-SubCell"/>
</dbReference>
<dbReference type="Gene3D" id="1.20.1080.10">
    <property type="entry name" value="Glycerol uptake facilitator protein"/>
    <property type="match status" value="1"/>
</dbReference>
<proteinExistence type="predicted"/>
<evidence type="ECO:0000256" key="1">
    <source>
        <dbReference type="ARBA" id="ARBA00004141"/>
    </source>
</evidence>
<dbReference type="EMBL" id="KF900462">
    <property type="protein sequence ID" value="AIE95810.1"/>
    <property type="molecule type" value="Genomic_DNA"/>
</dbReference>
<feature type="transmembrane region" description="Helical" evidence="6">
    <location>
        <begin position="7"/>
        <end position="29"/>
    </location>
</feature>
<keyword evidence="4 6" id="KW-1133">Transmembrane helix</keyword>
<dbReference type="PROSITE" id="PS00221">
    <property type="entry name" value="MIP"/>
    <property type="match status" value="1"/>
</dbReference>
<dbReference type="Pfam" id="PF00230">
    <property type="entry name" value="MIP"/>
    <property type="match status" value="1"/>
</dbReference>
<comment type="subcellular location">
    <subcellularLocation>
        <location evidence="1">Membrane</location>
        <topology evidence="1">Multi-pass membrane protein</topology>
    </subcellularLocation>
</comment>
<feature type="transmembrane region" description="Helical" evidence="6">
    <location>
        <begin position="86"/>
        <end position="107"/>
    </location>
</feature>
<keyword evidence="2" id="KW-0813">Transport</keyword>
<organism evidence="7">
    <name type="scientific">uncultured marine thaumarchaeote AD1000_70_C10</name>
    <dbReference type="NCBI Taxonomy" id="1455933"/>
    <lineage>
        <taxon>Archaea</taxon>
        <taxon>Nitrososphaerota</taxon>
        <taxon>environmental samples</taxon>
    </lineage>
</organism>
<evidence type="ECO:0000256" key="3">
    <source>
        <dbReference type="ARBA" id="ARBA00022692"/>
    </source>
</evidence>
<dbReference type="InterPro" id="IPR034294">
    <property type="entry name" value="Aquaporin_transptr"/>
</dbReference>
<dbReference type="InterPro" id="IPR023271">
    <property type="entry name" value="Aquaporin-like"/>
</dbReference>
<feature type="transmembrane region" description="Helical" evidence="6">
    <location>
        <begin position="127"/>
        <end position="145"/>
    </location>
</feature>
<feature type="transmembrane region" description="Helical" evidence="6">
    <location>
        <begin position="35"/>
        <end position="57"/>
    </location>
</feature>